<dbReference type="PANTHER" id="PTHR42977">
    <property type="entry name" value="HYDROLASE-RELATED"/>
    <property type="match status" value="1"/>
</dbReference>
<name>A0AAN6WUM5_9PEZI</name>
<gene>
    <name evidence="3" type="ORF">QBC35DRAFT_498001</name>
</gene>
<evidence type="ECO:0000259" key="2">
    <source>
        <dbReference type="Pfam" id="PF00561"/>
    </source>
</evidence>
<dbReference type="InterPro" id="IPR000639">
    <property type="entry name" value="Epox_hydrolase-like"/>
</dbReference>
<dbReference type="GO" id="GO:0004301">
    <property type="term" value="F:epoxide hydrolase activity"/>
    <property type="evidence" value="ECO:0007669"/>
    <property type="project" value="TreeGrafter"/>
</dbReference>
<dbReference type="EMBL" id="MU864397">
    <property type="protein sequence ID" value="KAK4187816.1"/>
    <property type="molecule type" value="Genomic_DNA"/>
</dbReference>
<dbReference type="PRINTS" id="PR00412">
    <property type="entry name" value="EPOXHYDRLASE"/>
</dbReference>
<feature type="domain" description="AB hydrolase-1" evidence="2">
    <location>
        <begin position="26"/>
        <end position="271"/>
    </location>
</feature>
<dbReference type="AlphaFoldDB" id="A0AAN6WUM5"/>
<dbReference type="InterPro" id="IPR029058">
    <property type="entry name" value="AB_hydrolase_fold"/>
</dbReference>
<keyword evidence="1 3" id="KW-0378">Hydrolase</keyword>
<proteinExistence type="predicted"/>
<comment type="caution">
    <text evidence="3">The sequence shown here is derived from an EMBL/GenBank/DDBJ whole genome shotgun (WGS) entry which is preliminary data.</text>
</comment>
<keyword evidence="4" id="KW-1185">Reference proteome</keyword>
<dbReference type="SUPFAM" id="SSF53474">
    <property type="entry name" value="alpha/beta-Hydrolases"/>
    <property type="match status" value="1"/>
</dbReference>
<evidence type="ECO:0000313" key="3">
    <source>
        <dbReference type="EMBL" id="KAK4187816.1"/>
    </source>
</evidence>
<dbReference type="Pfam" id="PF00561">
    <property type="entry name" value="Abhydrolase_1"/>
    <property type="match status" value="1"/>
</dbReference>
<reference evidence="3" key="2">
    <citation type="submission" date="2023-05" db="EMBL/GenBank/DDBJ databases">
        <authorList>
            <consortium name="Lawrence Berkeley National Laboratory"/>
            <person name="Steindorff A."/>
            <person name="Hensen N."/>
            <person name="Bonometti L."/>
            <person name="Westerberg I."/>
            <person name="Brannstrom I.O."/>
            <person name="Guillou S."/>
            <person name="Cros-Aarteil S."/>
            <person name="Calhoun S."/>
            <person name="Haridas S."/>
            <person name="Kuo A."/>
            <person name="Mondo S."/>
            <person name="Pangilinan J."/>
            <person name="Riley R."/>
            <person name="Labutti K."/>
            <person name="Andreopoulos B."/>
            <person name="Lipzen A."/>
            <person name="Chen C."/>
            <person name="Yanf M."/>
            <person name="Daum C."/>
            <person name="Ng V."/>
            <person name="Clum A."/>
            <person name="Ohm R."/>
            <person name="Martin F."/>
            <person name="Silar P."/>
            <person name="Natvig D."/>
            <person name="Lalanne C."/>
            <person name="Gautier V."/>
            <person name="Ament-Velasquez S.L."/>
            <person name="Kruys A."/>
            <person name="Hutchinson M.I."/>
            <person name="Powell A.J."/>
            <person name="Barry K."/>
            <person name="Miller A.N."/>
            <person name="Grigoriev I.V."/>
            <person name="Debuchy R."/>
            <person name="Gladieux P."/>
            <person name="Thoren M.H."/>
            <person name="Johannesson H."/>
        </authorList>
    </citation>
    <scope>NUCLEOTIDE SEQUENCE</scope>
    <source>
        <strain evidence="3">PSN309</strain>
    </source>
</reference>
<sequence length="291" mass="32930">MATCIATVRVDGVDIFYRSAGLPSSPTILLLHGYPTSSHMFRNLIPLLAMRYHVVAPDMPGFGFTTVSPERQYTYNFATLARTMAAFVEALSLRRFAIYVFDYGAPVGLRLALSRPDDVLAIITQNGNAYEAGLGHSFWDGVRKLWSKDSTQADEDALRPQLELPATRWQYTNGSPHPTTIPPEAYHLDQALLDRLGNKEIQLGLFRDYGNNVKLYPQFQEYFRRSKVPVLTAWGQHDEIFVPAGAEGFKDDVKNLEMRWLDAGHFALETNEVQMAEWIIGFLDKYNVFAE</sequence>
<dbReference type="Gene3D" id="3.40.50.1820">
    <property type="entry name" value="alpha/beta hydrolase"/>
    <property type="match status" value="1"/>
</dbReference>
<evidence type="ECO:0000256" key="1">
    <source>
        <dbReference type="ARBA" id="ARBA00022801"/>
    </source>
</evidence>
<dbReference type="InterPro" id="IPR000073">
    <property type="entry name" value="AB_hydrolase_1"/>
</dbReference>
<dbReference type="Proteomes" id="UP001302126">
    <property type="component" value="Unassembled WGS sequence"/>
</dbReference>
<dbReference type="PANTHER" id="PTHR42977:SF3">
    <property type="entry name" value="AB HYDROLASE-1 DOMAIN-CONTAINING PROTEIN"/>
    <property type="match status" value="1"/>
</dbReference>
<dbReference type="InterPro" id="IPR051340">
    <property type="entry name" value="Haloalkane_dehalogenase"/>
</dbReference>
<protein>
    <submittedName>
        <fullName evidence="3">Alpha/Beta hydrolase protein</fullName>
    </submittedName>
</protein>
<accession>A0AAN6WUM5</accession>
<evidence type="ECO:0000313" key="4">
    <source>
        <dbReference type="Proteomes" id="UP001302126"/>
    </source>
</evidence>
<reference evidence="3" key="1">
    <citation type="journal article" date="2023" name="Mol. Phylogenet. Evol.">
        <title>Genome-scale phylogeny and comparative genomics of the fungal order Sordariales.</title>
        <authorList>
            <person name="Hensen N."/>
            <person name="Bonometti L."/>
            <person name="Westerberg I."/>
            <person name="Brannstrom I.O."/>
            <person name="Guillou S."/>
            <person name="Cros-Aarteil S."/>
            <person name="Calhoun S."/>
            <person name="Haridas S."/>
            <person name="Kuo A."/>
            <person name="Mondo S."/>
            <person name="Pangilinan J."/>
            <person name="Riley R."/>
            <person name="LaButti K."/>
            <person name="Andreopoulos B."/>
            <person name="Lipzen A."/>
            <person name="Chen C."/>
            <person name="Yan M."/>
            <person name="Daum C."/>
            <person name="Ng V."/>
            <person name="Clum A."/>
            <person name="Steindorff A."/>
            <person name="Ohm R.A."/>
            <person name="Martin F."/>
            <person name="Silar P."/>
            <person name="Natvig D.O."/>
            <person name="Lalanne C."/>
            <person name="Gautier V."/>
            <person name="Ament-Velasquez S.L."/>
            <person name="Kruys A."/>
            <person name="Hutchinson M.I."/>
            <person name="Powell A.J."/>
            <person name="Barry K."/>
            <person name="Miller A.N."/>
            <person name="Grigoriev I.V."/>
            <person name="Debuchy R."/>
            <person name="Gladieux P."/>
            <person name="Hiltunen Thoren M."/>
            <person name="Johannesson H."/>
        </authorList>
    </citation>
    <scope>NUCLEOTIDE SEQUENCE</scope>
    <source>
        <strain evidence="3">PSN309</strain>
    </source>
</reference>
<organism evidence="3 4">
    <name type="scientific">Podospora australis</name>
    <dbReference type="NCBI Taxonomy" id="1536484"/>
    <lineage>
        <taxon>Eukaryota</taxon>
        <taxon>Fungi</taxon>
        <taxon>Dikarya</taxon>
        <taxon>Ascomycota</taxon>
        <taxon>Pezizomycotina</taxon>
        <taxon>Sordariomycetes</taxon>
        <taxon>Sordariomycetidae</taxon>
        <taxon>Sordariales</taxon>
        <taxon>Podosporaceae</taxon>
        <taxon>Podospora</taxon>
    </lineage>
</organism>